<sequence>MVMITNSCLSGHEQCIQWKKDRWRGSGVTDPFYPSFTGEKTTTEAATSRFTGVIKRKTADGLDNYCRDSTLALFEVHDQNNTRRQNTSAKAKTVKIHERGGVSLQVIPWPERAPSARRDRSRPGAAPARRGPQR</sequence>
<feature type="compositionally biased region" description="Low complexity" evidence="1">
    <location>
        <begin position="123"/>
        <end position="134"/>
    </location>
</feature>
<comment type="caution">
    <text evidence="2">The sequence shown here is derived from an EMBL/GenBank/DDBJ whole genome shotgun (WGS) entry which is preliminary data.</text>
</comment>
<protein>
    <submittedName>
        <fullName evidence="2">Uncharacterized protein</fullName>
    </submittedName>
</protein>
<dbReference type="AlphaFoldDB" id="A0A4C1Y8Z0"/>
<accession>A0A4C1Y8Z0</accession>
<reference evidence="2 3" key="1">
    <citation type="journal article" date="2019" name="Commun. Biol.">
        <title>The bagworm genome reveals a unique fibroin gene that provides high tensile strength.</title>
        <authorList>
            <person name="Kono N."/>
            <person name="Nakamura H."/>
            <person name="Ohtoshi R."/>
            <person name="Tomita M."/>
            <person name="Numata K."/>
            <person name="Arakawa K."/>
        </authorList>
    </citation>
    <scope>NUCLEOTIDE SEQUENCE [LARGE SCALE GENOMIC DNA]</scope>
</reference>
<gene>
    <name evidence="2" type="ORF">EVAR_54411_1</name>
</gene>
<feature type="region of interest" description="Disordered" evidence="1">
    <location>
        <begin position="108"/>
        <end position="134"/>
    </location>
</feature>
<organism evidence="2 3">
    <name type="scientific">Eumeta variegata</name>
    <name type="common">Bagworm moth</name>
    <name type="synonym">Eumeta japonica</name>
    <dbReference type="NCBI Taxonomy" id="151549"/>
    <lineage>
        <taxon>Eukaryota</taxon>
        <taxon>Metazoa</taxon>
        <taxon>Ecdysozoa</taxon>
        <taxon>Arthropoda</taxon>
        <taxon>Hexapoda</taxon>
        <taxon>Insecta</taxon>
        <taxon>Pterygota</taxon>
        <taxon>Neoptera</taxon>
        <taxon>Endopterygota</taxon>
        <taxon>Lepidoptera</taxon>
        <taxon>Glossata</taxon>
        <taxon>Ditrysia</taxon>
        <taxon>Tineoidea</taxon>
        <taxon>Psychidae</taxon>
        <taxon>Oiketicinae</taxon>
        <taxon>Eumeta</taxon>
    </lineage>
</organism>
<name>A0A4C1Y8Z0_EUMVA</name>
<dbReference type="Proteomes" id="UP000299102">
    <property type="component" value="Unassembled WGS sequence"/>
</dbReference>
<evidence type="ECO:0000313" key="3">
    <source>
        <dbReference type="Proteomes" id="UP000299102"/>
    </source>
</evidence>
<evidence type="ECO:0000256" key="1">
    <source>
        <dbReference type="SAM" id="MobiDB-lite"/>
    </source>
</evidence>
<evidence type="ECO:0000313" key="2">
    <source>
        <dbReference type="EMBL" id="GBP70977.1"/>
    </source>
</evidence>
<keyword evidence="3" id="KW-1185">Reference proteome</keyword>
<proteinExistence type="predicted"/>
<dbReference type="EMBL" id="BGZK01001093">
    <property type="protein sequence ID" value="GBP70977.1"/>
    <property type="molecule type" value="Genomic_DNA"/>
</dbReference>